<dbReference type="Pfam" id="PF00069">
    <property type="entry name" value="Pkinase"/>
    <property type="match status" value="1"/>
</dbReference>
<dbReference type="GO" id="GO:0005524">
    <property type="term" value="F:ATP binding"/>
    <property type="evidence" value="ECO:0007669"/>
    <property type="project" value="UniProtKB-KW"/>
</dbReference>
<evidence type="ECO:0000256" key="5">
    <source>
        <dbReference type="ARBA" id="ARBA00022840"/>
    </source>
</evidence>
<dbReference type="InterPro" id="IPR050108">
    <property type="entry name" value="CDK"/>
</dbReference>
<name>A0A9N9AUU9_9GLOM</name>
<dbReference type="PANTHER" id="PTHR24056:SF107">
    <property type="entry name" value="CYCLIN-DEPENDENT KINASE 11A-RELATED"/>
    <property type="match status" value="1"/>
</dbReference>
<evidence type="ECO:0000313" key="8">
    <source>
        <dbReference type="EMBL" id="CAG8543310.1"/>
    </source>
</evidence>
<gene>
    <name evidence="8" type="ORF">ALEPTO_LOCUS5517</name>
</gene>
<protein>
    <submittedName>
        <fullName evidence="8">3968_t:CDS:1</fullName>
    </submittedName>
</protein>
<evidence type="ECO:0000256" key="2">
    <source>
        <dbReference type="ARBA" id="ARBA00022679"/>
    </source>
</evidence>
<keyword evidence="4" id="KW-0418">Kinase</keyword>
<keyword evidence="3" id="KW-0547">Nucleotide-binding</keyword>
<dbReference type="PROSITE" id="PS50011">
    <property type="entry name" value="PROTEIN_KINASE_DOM"/>
    <property type="match status" value="1"/>
</dbReference>
<reference evidence="8" key="1">
    <citation type="submission" date="2021-06" db="EMBL/GenBank/DDBJ databases">
        <authorList>
            <person name="Kallberg Y."/>
            <person name="Tangrot J."/>
            <person name="Rosling A."/>
        </authorList>
    </citation>
    <scope>NUCLEOTIDE SEQUENCE</scope>
    <source>
        <strain evidence="8">FL130A</strain>
    </source>
</reference>
<dbReference type="PANTHER" id="PTHR24056">
    <property type="entry name" value="CELL DIVISION PROTEIN KINASE"/>
    <property type="match status" value="1"/>
</dbReference>
<dbReference type="GO" id="GO:0007346">
    <property type="term" value="P:regulation of mitotic cell cycle"/>
    <property type="evidence" value="ECO:0007669"/>
    <property type="project" value="TreeGrafter"/>
</dbReference>
<keyword evidence="2" id="KW-0808">Transferase</keyword>
<feature type="region of interest" description="Disordered" evidence="6">
    <location>
        <begin position="1"/>
        <end position="22"/>
    </location>
</feature>
<keyword evidence="9" id="KW-1185">Reference proteome</keyword>
<dbReference type="InterPro" id="IPR011009">
    <property type="entry name" value="Kinase-like_dom_sf"/>
</dbReference>
<evidence type="ECO:0000256" key="4">
    <source>
        <dbReference type="ARBA" id="ARBA00022777"/>
    </source>
</evidence>
<evidence type="ECO:0000313" key="9">
    <source>
        <dbReference type="Proteomes" id="UP000789508"/>
    </source>
</evidence>
<organism evidence="8 9">
    <name type="scientific">Ambispora leptoticha</name>
    <dbReference type="NCBI Taxonomy" id="144679"/>
    <lineage>
        <taxon>Eukaryota</taxon>
        <taxon>Fungi</taxon>
        <taxon>Fungi incertae sedis</taxon>
        <taxon>Mucoromycota</taxon>
        <taxon>Glomeromycotina</taxon>
        <taxon>Glomeromycetes</taxon>
        <taxon>Archaeosporales</taxon>
        <taxon>Ambisporaceae</taxon>
        <taxon>Ambispora</taxon>
    </lineage>
</organism>
<evidence type="ECO:0000256" key="6">
    <source>
        <dbReference type="SAM" id="MobiDB-lite"/>
    </source>
</evidence>
<comment type="caution">
    <text evidence="8">The sequence shown here is derived from an EMBL/GenBank/DDBJ whole genome shotgun (WGS) entry which is preliminary data.</text>
</comment>
<keyword evidence="5" id="KW-0067">ATP-binding</keyword>
<keyword evidence="1" id="KW-0723">Serine/threonine-protein kinase</keyword>
<sequence>MILRDDDDTPSPLPSPSRSSGYLQIENDEESTLDLFICFCRIDRTLIEQLEREVFKFKIFITNKSVPINRCATYKCLMLQLLEGLAIVHEHGILDRDIKCNNILLNNRGELKLGTSELLEILFVGGDLALYYNSRHLFRPLTINKNFLYKKRVMEST</sequence>
<dbReference type="GO" id="GO:0005634">
    <property type="term" value="C:nucleus"/>
    <property type="evidence" value="ECO:0007669"/>
    <property type="project" value="TreeGrafter"/>
</dbReference>
<dbReference type="EMBL" id="CAJVPS010001566">
    <property type="protein sequence ID" value="CAG8543310.1"/>
    <property type="molecule type" value="Genomic_DNA"/>
</dbReference>
<evidence type="ECO:0000256" key="1">
    <source>
        <dbReference type="ARBA" id="ARBA00022527"/>
    </source>
</evidence>
<feature type="domain" description="Protein kinase" evidence="7">
    <location>
        <begin position="1"/>
        <end position="157"/>
    </location>
</feature>
<proteinExistence type="predicted"/>
<dbReference type="Gene3D" id="1.10.510.10">
    <property type="entry name" value="Transferase(Phosphotransferase) domain 1"/>
    <property type="match status" value="1"/>
</dbReference>
<dbReference type="SUPFAM" id="SSF56112">
    <property type="entry name" value="Protein kinase-like (PK-like)"/>
    <property type="match status" value="1"/>
</dbReference>
<dbReference type="OrthoDB" id="10020333at2759"/>
<dbReference type="Proteomes" id="UP000789508">
    <property type="component" value="Unassembled WGS sequence"/>
</dbReference>
<evidence type="ECO:0000259" key="7">
    <source>
        <dbReference type="PROSITE" id="PS50011"/>
    </source>
</evidence>
<dbReference type="InterPro" id="IPR000719">
    <property type="entry name" value="Prot_kinase_dom"/>
</dbReference>
<evidence type="ECO:0000256" key="3">
    <source>
        <dbReference type="ARBA" id="ARBA00022741"/>
    </source>
</evidence>
<dbReference type="AlphaFoldDB" id="A0A9N9AUU9"/>
<accession>A0A9N9AUU9</accession>
<dbReference type="GO" id="GO:0004674">
    <property type="term" value="F:protein serine/threonine kinase activity"/>
    <property type="evidence" value="ECO:0007669"/>
    <property type="project" value="UniProtKB-KW"/>
</dbReference>